<dbReference type="PANTHER" id="PTHR43133:SF46">
    <property type="entry name" value="RNA POLYMERASE SIGMA-70 FACTOR ECF SUBFAMILY"/>
    <property type="match status" value="1"/>
</dbReference>
<dbReference type="Pfam" id="PF04542">
    <property type="entry name" value="Sigma70_r2"/>
    <property type="match status" value="1"/>
</dbReference>
<proteinExistence type="inferred from homology"/>
<dbReference type="Proteomes" id="UP000505355">
    <property type="component" value="Chromosome"/>
</dbReference>
<dbReference type="KEGG" id="mmab:HQ865_15230"/>
<sequence>MEQFQYIETDLVVRLSHGDEAAFAAVYELYSRRIYYFAYRFLKNKEQSEEIVSESFLNLWVNREKLDASYPIGPYLYTMARRQTLNVLRSIATSKAAQEKLWLWFNEAHNETEEAILVADLERFSEESIIKLPQQQQQVFRLSRRDGLSYDEIAERLDISRNTVKNHLVRAVKTLRVQLSRSHLSIFLLIAFLLQKK</sequence>
<dbReference type="SUPFAM" id="SSF88659">
    <property type="entry name" value="Sigma3 and sigma4 domains of RNA polymerase sigma factors"/>
    <property type="match status" value="1"/>
</dbReference>
<dbReference type="InterPro" id="IPR000792">
    <property type="entry name" value="Tscrpt_reg_LuxR_C"/>
</dbReference>
<comment type="similarity">
    <text evidence="1">Belongs to the sigma-70 factor family. ECF subfamily.</text>
</comment>
<keyword evidence="4" id="KW-0804">Transcription</keyword>
<gene>
    <name evidence="6" type="ORF">HQ865_15230</name>
</gene>
<dbReference type="NCBIfam" id="TIGR02937">
    <property type="entry name" value="sigma70-ECF"/>
    <property type="match status" value="1"/>
</dbReference>
<keyword evidence="2" id="KW-0805">Transcription regulation</keyword>
<dbReference type="InterPro" id="IPR039425">
    <property type="entry name" value="RNA_pol_sigma-70-like"/>
</dbReference>
<dbReference type="InterPro" id="IPR036388">
    <property type="entry name" value="WH-like_DNA-bd_sf"/>
</dbReference>
<evidence type="ECO:0000256" key="1">
    <source>
        <dbReference type="ARBA" id="ARBA00010641"/>
    </source>
</evidence>
<reference evidence="6 7" key="1">
    <citation type="submission" date="2020-05" db="EMBL/GenBank/DDBJ databases">
        <title>Mucilaginibacter mali sp. nov.</title>
        <authorList>
            <person name="Kim H.S."/>
            <person name="Lee K.C."/>
            <person name="Suh M.K."/>
            <person name="Kim J.-S."/>
            <person name="Han K.-I."/>
            <person name="Eom M.K."/>
            <person name="Shin Y.K."/>
            <person name="Lee J.-S."/>
        </authorList>
    </citation>
    <scope>NUCLEOTIDE SEQUENCE [LARGE SCALE GENOMIC DNA]</scope>
    <source>
        <strain evidence="6 7">G2-14</strain>
    </source>
</reference>
<dbReference type="GO" id="GO:0003677">
    <property type="term" value="F:DNA binding"/>
    <property type="evidence" value="ECO:0007669"/>
    <property type="project" value="InterPro"/>
</dbReference>
<dbReference type="CDD" id="cd06171">
    <property type="entry name" value="Sigma70_r4"/>
    <property type="match status" value="1"/>
</dbReference>
<evidence type="ECO:0000313" key="7">
    <source>
        <dbReference type="Proteomes" id="UP000505355"/>
    </source>
</evidence>
<evidence type="ECO:0000259" key="5">
    <source>
        <dbReference type="SMART" id="SM00421"/>
    </source>
</evidence>
<keyword evidence="7" id="KW-1185">Reference proteome</keyword>
<protein>
    <submittedName>
        <fullName evidence="6">RNA polymerase sigma-70 factor</fullName>
    </submittedName>
</protein>
<dbReference type="NCBIfam" id="TIGR02985">
    <property type="entry name" value="Sig70_bacteroi1"/>
    <property type="match status" value="1"/>
</dbReference>
<feature type="domain" description="HTH luxR-type" evidence="5">
    <location>
        <begin position="129"/>
        <end position="188"/>
    </location>
</feature>
<dbReference type="InterPro" id="IPR013249">
    <property type="entry name" value="RNA_pol_sigma70_r4_t2"/>
</dbReference>
<dbReference type="EMBL" id="CP054139">
    <property type="protein sequence ID" value="QKJ31048.1"/>
    <property type="molecule type" value="Genomic_DNA"/>
</dbReference>
<dbReference type="PANTHER" id="PTHR43133">
    <property type="entry name" value="RNA POLYMERASE ECF-TYPE SIGMA FACTO"/>
    <property type="match status" value="1"/>
</dbReference>
<dbReference type="RefSeq" id="WP_173415715.1">
    <property type="nucleotide sequence ID" value="NZ_CP054139.1"/>
</dbReference>
<dbReference type="AlphaFoldDB" id="A0A7D4PUU6"/>
<dbReference type="InterPro" id="IPR013325">
    <property type="entry name" value="RNA_pol_sigma_r2"/>
</dbReference>
<accession>A0A7D4PUU6</accession>
<dbReference type="Pfam" id="PF08281">
    <property type="entry name" value="Sigma70_r4_2"/>
    <property type="match status" value="1"/>
</dbReference>
<dbReference type="InterPro" id="IPR014327">
    <property type="entry name" value="RNA_pol_sigma70_bacteroid"/>
</dbReference>
<name>A0A7D4PUU6_9SPHI</name>
<evidence type="ECO:0000256" key="2">
    <source>
        <dbReference type="ARBA" id="ARBA00023015"/>
    </source>
</evidence>
<dbReference type="SMART" id="SM00421">
    <property type="entry name" value="HTH_LUXR"/>
    <property type="match status" value="1"/>
</dbReference>
<evidence type="ECO:0000313" key="6">
    <source>
        <dbReference type="EMBL" id="QKJ31048.1"/>
    </source>
</evidence>
<evidence type="ECO:0000256" key="3">
    <source>
        <dbReference type="ARBA" id="ARBA00023082"/>
    </source>
</evidence>
<dbReference type="InterPro" id="IPR013324">
    <property type="entry name" value="RNA_pol_sigma_r3/r4-like"/>
</dbReference>
<dbReference type="Gene3D" id="1.10.10.10">
    <property type="entry name" value="Winged helix-like DNA-binding domain superfamily/Winged helix DNA-binding domain"/>
    <property type="match status" value="1"/>
</dbReference>
<dbReference type="GO" id="GO:0006352">
    <property type="term" value="P:DNA-templated transcription initiation"/>
    <property type="evidence" value="ECO:0007669"/>
    <property type="project" value="InterPro"/>
</dbReference>
<keyword evidence="3" id="KW-0731">Sigma factor</keyword>
<evidence type="ECO:0000256" key="4">
    <source>
        <dbReference type="ARBA" id="ARBA00023163"/>
    </source>
</evidence>
<organism evidence="6 7">
    <name type="scientific">Mucilaginibacter mali</name>
    <dbReference type="NCBI Taxonomy" id="2740462"/>
    <lineage>
        <taxon>Bacteria</taxon>
        <taxon>Pseudomonadati</taxon>
        <taxon>Bacteroidota</taxon>
        <taxon>Sphingobacteriia</taxon>
        <taxon>Sphingobacteriales</taxon>
        <taxon>Sphingobacteriaceae</taxon>
        <taxon>Mucilaginibacter</taxon>
    </lineage>
</organism>
<dbReference type="InterPro" id="IPR007627">
    <property type="entry name" value="RNA_pol_sigma70_r2"/>
</dbReference>
<dbReference type="GO" id="GO:0016987">
    <property type="term" value="F:sigma factor activity"/>
    <property type="evidence" value="ECO:0007669"/>
    <property type="project" value="UniProtKB-KW"/>
</dbReference>
<dbReference type="Gene3D" id="1.10.1740.10">
    <property type="match status" value="1"/>
</dbReference>
<dbReference type="SUPFAM" id="SSF88946">
    <property type="entry name" value="Sigma2 domain of RNA polymerase sigma factors"/>
    <property type="match status" value="1"/>
</dbReference>
<dbReference type="InterPro" id="IPR014284">
    <property type="entry name" value="RNA_pol_sigma-70_dom"/>
</dbReference>